<sequence length="358" mass="41600">MYSLLCNFINATSTNFPKNTNVVSLADNVFDIFTEVNYLDLSSRKTLNKSTKHFVIDDFDSNSIKLDHKDISKSICVEYKQKIVAKKGSCFIVENEKILLEEDTEVLFSSGILKNKDNMSSYTICHIFSKNKEFKLCKKNRSIHLRENYLIKNNLNSDGNMQIIKNNDCFMVPKQFYNPKRSLFLFTNLEIPYTEVKTAKEPGNYRKIDYYLIDLQNRSKEQELKESKGMFLFLNNEIIEGLSSIDHNLSNILDKTTCVQFLTADDSSEFIFVNDFKCIVNEKESLKKSDTNLTNKHKISLNLPIPDESIKTTKDVDHKRNTKLIIILSVMIPICCLLLIFLIRIINRKFNKKRNTQL</sequence>
<reference evidence="2 3" key="1">
    <citation type="journal article" date="2017" name="Environ. Microbiol.">
        <title>Decay of the glycolytic pathway and adaptation to intranuclear parasitism within Enterocytozoonidae microsporidia.</title>
        <authorList>
            <person name="Wiredu Boakye D."/>
            <person name="Jaroenlak P."/>
            <person name="Prachumwat A."/>
            <person name="Williams T.A."/>
            <person name="Bateman K.S."/>
            <person name="Itsathitphaisarn O."/>
            <person name="Sritunyalucksana K."/>
            <person name="Paszkiewicz K.H."/>
            <person name="Moore K.A."/>
            <person name="Stentiford G.D."/>
            <person name="Williams B.A."/>
        </authorList>
    </citation>
    <scope>NUCLEOTIDE SEQUENCE [LARGE SCALE GENOMIC DNA]</scope>
    <source>
        <strain evidence="2 3">TH1</strain>
    </source>
</reference>
<dbReference type="EMBL" id="MNPJ01000009">
    <property type="protein sequence ID" value="OQS55446.1"/>
    <property type="molecule type" value="Genomic_DNA"/>
</dbReference>
<dbReference type="AlphaFoldDB" id="A0A1W0E8A4"/>
<feature type="transmembrane region" description="Helical" evidence="1">
    <location>
        <begin position="324"/>
        <end position="346"/>
    </location>
</feature>
<keyword evidence="1" id="KW-0472">Membrane</keyword>
<keyword evidence="1" id="KW-0812">Transmembrane</keyword>
<gene>
    <name evidence="2" type="ORF">EHP00_1177</name>
</gene>
<evidence type="ECO:0000256" key="1">
    <source>
        <dbReference type="SAM" id="Phobius"/>
    </source>
</evidence>
<accession>A0A1W0E8A4</accession>
<organism evidence="2 3">
    <name type="scientific">Ecytonucleospora hepatopenaei</name>
    <dbReference type="NCBI Taxonomy" id="646526"/>
    <lineage>
        <taxon>Eukaryota</taxon>
        <taxon>Fungi</taxon>
        <taxon>Fungi incertae sedis</taxon>
        <taxon>Microsporidia</taxon>
        <taxon>Enterocytozoonidae</taxon>
        <taxon>Ecytonucleospora</taxon>
    </lineage>
</organism>
<dbReference type="Proteomes" id="UP000192758">
    <property type="component" value="Unassembled WGS sequence"/>
</dbReference>
<keyword evidence="1" id="KW-1133">Transmembrane helix</keyword>
<proteinExistence type="predicted"/>
<keyword evidence="3" id="KW-1185">Reference proteome</keyword>
<comment type="caution">
    <text evidence="2">The sequence shown here is derived from an EMBL/GenBank/DDBJ whole genome shotgun (WGS) entry which is preliminary data.</text>
</comment>
<evidence type="ECO:0000313" key="2">
    <source>
        <dbReference type="EMBL" id="OQS55446.1"/>
    </source>
</evidence>
<dbReference type="VEuPathDB" id="MicrosporidiaDB:EHP00_1177"/>
<evidence type="ECO:0000313" key="3">
    <source>
        <dbReference type="Proteomes" id="UP000192758"/>
    </source>
</evidence>
<protein>
    <submittedName>
        <fullName evidence="2">Uncharacterized protein</fullName>
    </submittedName>
</protein>
<name>A0A1W0E8A4_9MICR</name>